<evidence type="ECO:0000259" key="15">
    <source>
        <dbReference type="Pfam" id="PF13476"/>
    </source>
</evidence>
<evidence type="ECO:0000256" key="11">
    <source>
        <dbReference type="ARBA" id="ARBA00023242"/>
    </source>
</evidence>
<dbReference type="PANTHER" id="PTHR19306">
    <property type="entry name" value="STRUCTURAL MAINTENANCE OF CHROMOSOMES 5,6 SMC5, SMC6"/>
    <property type="match status" value="1"/>
</dbReference>
<feature type="coiled-coil region" evidence="12">
    <location>
        <begin position="367"/>
        <end position="483"/>
    </location>
</feature>
<evidence type="ECO:0000256" key="10">
    <source>
        <dbReference type="ARBA" id="ARBA00023204"/>
    </source>
</evidence>
<evidence type="ECO:0000256" key="5">
    <source>
        <dbReference type="ARBA" id="ARBA00022741"/>
    </source>
</evidence>
<keyword evidence="8 12" id="KW-0175">Coiled coil</keyword>
<dbReference type="Proteomes" id="UP000243052">
    <property type="component" value="Chromosome iii"/>
</dbReference>
<dbReference type="OrthoDB" id="10265785at2759"/>
<dbReference type="GO" id="GO:0030915">
    <property type="term" value="C:Smc5-Smc6 complex"/>
    <property type="evidence" value="ECO:0007669"/>
    <property type="project" value="TreeGrafter"/>
</dbReference>
<keyword evidence="5" id="KW-0547">Nucleotide-binding</keyword>
<dbReference type="Pfam" id="PF02463">
    <property type="entry name" value="SMC_N"/>
    <property type="match status" value="1"/>
</dbReference>
<dbReference type="RefSeq" id="XP_017986906.1">
    <property type="nucleotide sequence ID" value="XM_018131206.1"/>
</dbReference>
<dbReference type="GO" id="GO:0000724">
    <property type="term" value="P:double-strand break repair via homologous recombination"/>
    <property type="evidence" value="ECO:0007669"/>
    <property type="project" value="TreeGrafter"/>
</dbReference>
<evidence type="ECO:0000313" key="16">
    <source>
        <dbReference type="EMBL" id="AMD19910.1"/>
    </source>
</evidence>
<dbReference type="SUPFAM" id="SSF57997">
    <property type="entry name" value="Tropomyosin"/>
    <property type="match status" value="2"/>
</dbReference>
<evidence type="ECO:0000259" key="14">
    <source>
        <dbReference type="Pfam" id="PF02463"/>
    </source>
</evidence>
<evidence type="ECO:0000256" key="7">
    <source>
        <dbReference type="ARBA" id="ARBA00022840"/>
    </source>
</evidence>
<keyword evidence="6" id="KW-0227">DNA damage</keyword>
<proteinExistence type="inferred from homology"/>
<dbReference type="GO" id="GO:0005524">
    <property type="term" value="F:ATP binding"/>
    <property type="evidence" value="ECO:0007669"/>
    <property type="project" value="UniProtKB-KW"/>
</dbReference>
<keyword evidence="10" id="KW-0234">DNA repair</keyword>
<evidence type="ECO:0000256" key="1">
    <source>
        <dbReference type="ARBA" id="ARBA00004123"/>
    </source>
</evidence>
<evidence type="ECO:0000256" key="13">
    <source>
        <dbReference type="SAM" id="MobiDB-lite"/>
    </source>
</evidence>
<accession>A0A0X8HR51</accession>
<feature type="coiled-coil region" evidence="12">
    <location>
        <begin position="883"/>
        <end position="917"/>
    </location>
</feature>
<evidence type="ECO:0000256" key="6">
    <source>
        <dbReference type="ARBA" id="ARBA00022763"/>
    </source>
</evidence>
<feature type="coiled-coil region" evidence="12">
    <location>
        <begin position="702"/>
        <end position="736"/>
    </location>
</feature>
<feature type="region of interest" description="Disordered" evidence="13">
    <location>
        <begin position="25"/>
        <end position="52"/>
    </location>
</feature>
<dbReference type="STRING" id="45286.A0A0X8HR51"/>
<dbReference type="EMBL" id="CP014243">
    <property type="protein sequence ID" value="AMD19910.1"/>
    <property type="molecule type" value="Genomic_DNA"/>
</dbReference>
<dbReference type="InterPro" id="IPR038729">
    <property type="entry name" value="Rad50/SbcC_AAA"/>
</dbReference>
<feature type="domain" description="Rad50/SbcC-type AAA" evidence="15">
    <location>
        <begin position="64"/>
        <end position="275"/>
    </location>
</feature>
<evidence type="ECO:0000256" key="8">
    <source>
        <dbReference type="ARBA" id="ARBA00023054"/>
    </source>
</evidence>
<dbReference type="GO" id="GO:0016887">
    <property type="term" value="F:ATP hydrolysis activity"/>
    <property type="evidence" value="ECO:0007669"/>
    <property type="project" value="InterPro"/>
</dbReference>
<feature type="domain" description="RecF/RecN/SMC N-terminal" evidence="14">
    <location>
        <begin position="365"/>
        <end position="1069"/>
    </location>
</feature>
<evidence type="ECO:0000256" key="9">
    <source>
        <dbReference type="ARBA" id="ARBA00023172"/>
    </source>
</evidence>
<feature type="coiled-coil region" evidence="12">
    <location>
        <begin position="767"/>
        <end position="850"/>
    </location>
</feature>
<reference evidence="16 17" key="1">
    <citation type="submission" date="2016-01" db="EMBL/GenBank/DDBJ databases">
        <title>Genome sequence of the yeast Holleya sinecauda.</title>
        <authorList>
            <person name="Dietrich F.S."/>
        </authorList>
    </citation>
    <scope>NUCLEOTIDE SEQUENCE [LARGE SCALE GENOMIC DNA]</scope>
    <source>
        <strain evidence="16 17">ATCC 58844</strain>
    </source>
</reference>
<sequence>MQNQKRTIDEVDREVSTLIREGDAAIDKQNQTKRRKRFAPMTQYPSGGGEEVVSGGPPAGYIKRITLKNFMCHEHFELDFGPCLNFIVGSNGSGKSAILTAITIVFGAKAMDTNRGTSLKSLIREGFNTAKITIALANTGLGAFEQGLYGDEIIIERILKRDGQSSQFSIKSENYKEISNKKRDLQRIVDYFSILVLNPMCFLSQDAARSFVTASTPQDKFRHFMRGTLLEEIDLNLKKAETILKSSKSNLDFHGENLKALKEDYEKAKRLFNEIYSTHDWSERKKVLQGKLCWLTYKENEKRLHKLQHRSDEVSQKITSCDEKVEERKLKIKRYKSDQDAAHQEVDDKMNELHECQVKYGENEQELRSFKHKHEVLKEERKKVEKEIASLENSLVSHKQQVQKLEKEIAEALGGNKEQMIIEKNNLDSKINELKKLLPTLEEKIQQYRERESELSHQSNISTQQLQTSLRIKKQELRDYNQRGSNDRYSVFSRNMGKVLSEIRNRHRDFSSPPIGPLGTDVSIKPGYEKWARPIQSIIGHSLAGFIVATSKDGSILRQILRRYPDTKNISITTYKLSYFDYSQGKARTKYPAIVDVLEFSRKEIECLFVDQHRIESIVLVENKDEAYSLLKTHPQNTARVLSLKDNRTGFQSSMAASGGFRLDTIEYQQHLLFSHSSGNDSDLQYLQSVIIEEEAELNRCKEHYNRLLSTSKEERKALENEMRELRGSITKMELQSKQLKVKIEKEVDSGALDAHKAAIDIESSQIAQHRGAIDAINDQIIQLKDEIEPYKESHDAARQALNTVKRELEDLKEVIRIRSQRIEKMTDDINSYRKRKDAYIEENEGLQKNIESFNSVLTSLRADAELHCTEAQAYHSDIPSTEDEVKAEIKIAERHIKHAERRVGMTQEEVAHLLEQSKEKFYDAQEKYAAVDKALWILHESLEKRRMTLMNNIKATCREADSDFRSTIRVRNGFSGALNFDTPGSLIVLVKTTNDETPRNVDTLSGGEKSFSQIALLLSTWSTMRARIIALDEFDVFMDQVNRTIGTKMIMKKLSSNIRTQTIIITPQDIGKIADVSNTGIKIHKMRDPERRNNSNYYTA</sequence>
<evidence type="ECO:0000256" key="12">
    <source>
        <dbReference type="SAM" id="Coils"/>
    </source>
</evidence>
<keyword evidence="4" id="KW-0158">Chromosome</keyword>
<dbReference type="GO" id="GO:0035861">
    <property type="term" value="C:site of double-strand break"/>
    <property type="evidence" value="ECO:0007669"/>
    <property type="project" value="TreeGrafter"/>
</dbReference>
<organism evidence="16 17">
    <name type="scientific">Eremothecium sinecaudum</name>
    <dbReference type="NCBI Taxonomy" id="45286"/>
    <lineage>
        <taxon>Eukaryota</taxon>
        <taxon>Fungi</taxon>
        <taxon>Dikarya</taxon>
        <taxon>Ascomycota</taxon>
        <taxon>Saccharomycotina</taxon>
        <taxon>Saccharomycetes</taxon>
        <taxon>Saccharomycetales</taxon>
        <taxon>Saccharomycetaceae</taxon>
        <taxon>Eremothecium</taxon>
    </lineage>
</organism>
<dbReference type="PANTHER" id="PTHR19306:SF6">
    <property type="entry name" value="STRUCTURAL MAINTENANCE OF CHROMOSOMES PROTEIN 6"/>
    <property type="match status" value="1"/>
</dbReference>
<dbReference type="InterPro" id="IPR027417">
    <property type="entry name" value="P-loop_NTPase"/>
</dbReference>
<dbReference type="GO" id="GO:0007059">
    <property type="term" value="P:chromosome segregation"/>
    <property type="evidence" value="ECO:0007669"/>
    <property type="project" value="UniProtKB-ARBA"/>
</dbReference>
<gene>
    <name evidence="16" type="ORF">AW171_hschr31772</name>
</gene>
<evidence type="ECO:0000256" key="3">
    <source>
        <dbReference type="ARBA" id="ARBA00006793"/>
    </source>
</evidence>
<feature type="coiled-coil region" evidence="12">
    <location>
        <begin position="230"/>
        <end position="317"/>
    </location>
</feature>
<dbReference type="InterPro" id="IPR003395">
    <property type="entry name" value="RecF/RecN/SMC_N"/>
</dbReference>
<keyword evidence="9" id="KW-0233">DNA recombination</keyword>
<evidence type="ECO:0000256" key="2">
    <source>
        <dbReference type="ARBA" id="ARBA00004286"/>
    </source>
</evidence>
<name>A0A0X8HR51_9SACH</name>
<keyword evidence="17" id="KW-1185">Reference proteome</keyword>
<dbReference type="SUPFAM" id="SSF52540">
    <property type="entry name" value="P-loop containing nucleoside triphosphate hydrolases"/>
    <property type="match status" value="1"/>
</dbReference>
<keyword evidence="7" id="KW-0067">ATP-binding</keyword>
<dbReference type="Pfam" id="PF13476">
    <property type="entry name" value="AAA_23"/>
    <property type="match status" value="1"/>
</dbReference>
<dbReference type="GO" id="GO:0003697">
    <property type="term" value="F:single-stranded DNA binding"/>
    <property type="evidence" value="ECO:0007669"/>
    <property type="project" value="TreeGrafter"/>
</dbReference>
<dbReference type="GO" id="GO:0003684">
    <property type="term" value="F:damaged DNA binding"/>
    <property type="evidence" value="ECO:0007669"/>
    <property type="project" value="TreeGrafter"/>
</dbReference>
<evidence type="ECO:0000313" key="17">
    <source>
        <dbReference type="Proteomes" id="UP000243052"/>
    </source>
</evidence>
<comment type="similarity">
    <text evidence="3">Belongs to the SMC family. SMC6 subfamily.</text>
</comment>
<dbReference type="Gene3D" id="1.10.287.1490">
    <property type="match status" value="1"/>
</dbReference>
<dbReference type="GO" id="GO:0005634">
    <property type="term" value="C:nucleus"/>
    <property type="evidence" value="ECO:0007669"/>
    <property type="project" value="UniProtKB-SubCell"/>
</dbReference>
<dbReference type="GeneID" id="28723136"/>
<dbReference type="AlphaFoldDB" id="A0A0X8HR51"/>
<keyword evidence="11" id="KW-0539">Nucleus</keyword>
<comment type="subcellular location">
    <subcellularLocation>
        <location evidence="2">Chromosome</location>
    </subcellularLocation>
    <subcellularLocation>
        <location evidence="1">Nucleus</location>
    </subcellularLocation>
</comment>
<dbReference type="Gene3D" id="3.40.50.300">
    <property type="entry name" value="P-loop containing nucleotide triphosphate hydrolases"/>
    <property type="match status" value="2"/>
</dbReference>
<protein>
    <submittedName>
        <fullName evidence="16">HCL241Wp</fullName>
    </submittedName>
</protein>
<evidence type="ECO:0000256" key="4">
    <source>
        <dbReference type="ARBA" id="ARBA00022454"/>
    </source>
</evidence>